<dbReference type="InterPro" id="IPR015897">
    <property type="entry name" value="CHK_kinase-like"/>
</dbReference>
<dbReference type="SMART" id="SM00587">
    <property type="entry name" value="CHK"/>
    <property type="match status" value="1"/>
</dbReference>
<dbReference type="HOGENOM" id="CLU_010718_0_0_1"/>
<dbReference type="Pfam" id="PF02958">
    <property type="entry name" value="EcKL"/>
    <property type="match status" value="1"/>
</dbReference>
<protein>
    <submittedName>
        <fullName evidence="2">GH19366</fullName>
    </submittedName>
</protein>
<dbReference type="AlphaFoldDB" id="B4JFP6"/>
<evidence type="ECO:0000313" key="2">
    <source>
        <dbReference type="EMBL" id="EDV93527.1"/>
    </source>
</evidence>
<gene>
    <name evidence="2" type="primary">Dgri\GH19366</name>
    <name evidence="2" type="ORF">Dgri_GH19366</name>
</gene>
<dbReference type="SUPFAM" id="SSF56112">
    <property type="entry name" value="Protein kinase-like (PK-like)"/>
    <property type="match status" value="1"/>
</dbReference>
<dbReference type="InParanoid" id="B4JFP6"/>
<evidence type="ECO:0000313" key="3">
    <source>
        <dbReference type="Proteomes" id="UP000001070"/>
    </source>
</evidence>
<dbReference type="Gene3D" id="3.90.1200.10">
    <property type="match status" value="1"/>
</dbReference>
<accession>B4JFP6</accession>
<dbReference type="PANTHER" id="PTHR11012:SF6">
    <property type="entry name" value="CHK DOMAIN OV1-RELATED"/>
    <property type="match status" value="1"/>
</dbReference>
<dbReference type="InterPro" id="IPR004119">
    <property type="entry name" value="EcKL"/>
</dbReference>
<dbReference type="PANTHER" id="PTHR11012">
    <property type="entry name" value="PROTEIN KINASE-LIKE DOMAIN-CONTAINING"/>
    <property type="match status" value="1"/>
</dbReference>
<organism evidence="3">
    <name type="scientific">Drosophila grimshawi</name>
    <name type="common">Hawaiian fruit fly</name>
    <name type="synonym">Idiomyia grimshawi</name>
    <dbReference type="NCBI Taxonomy" id="7222"/>
    <lineage>
        <taxon>Eukaryota</taxon>
        <taxon>Metazoa</taxon>
        <taxon>Ecdysozoa</taxon>
        <taxon>Arthropoda</taxon>
        <taxon>Hexapoda</taxon>
        <taxon>Insecta</taxon>
        <taxon>Pterygota</taxon>
        <taxon>Neoptera</taxon>
        <taxon>Endopterygota</taxon>
        <taxon>Diptera</taxon>
        <taxon>Brachycera</taxon>
        <taxon>Muscomorpha</taxon>
        <taxon>Ephydroidea</taxon>
        <taxon>Drosophilidae</taxon>
        <taxon>Drosophila</taxon>
        <taxon>Hawaiian Drosophila</taxon>
    </lineage>
</organism>
<name>B4JFP6_DROGR</name>
<dbReference type="KEGG" id="dgr:6564201"/>
<feature type="domain" description="CHK kinase-like" evidence="1">
    <location>
        <begin position="146"/>
        <end position="337"/>
    </location>
</feature>
<dbReference type="STRING" id="7222.B4JFP6"/>
<dbReference type="OMA" id="KQMYEVH"/>
<proteinExistence type="predicted"/>
<dbReference type="eggNOG" id="ENOG502RZD1">
    <property type="taxonomic scope" value="Eukaryota"/>
</dbReference>
<dbReference type="Proteomes" id="UP000001070">
    <property type="component" value="Unassembled WGS sequence"/>
</dbReference>
<dbReference type="InterPro" id="IPR011009">
    <property type="entry name" value="Kinase-like_dom_sf"/>
</dbReference>
<dbReference type="EMBL" id="CH916369">
    <property type="protein sequence ID" value="EDV93527.1"/>
    <property type="molecule type" value="Genomic_DNA"/>
</dbReference>
<reference evidence="2 3" key="1">
    <citation type="journal article" date="2007" name="Nature">
        <title>Evolution of genes and genomes on the Drosophila phylogeny.</title>
        <authorList>
            <consortium name="Drosophila 12 Genomes Consortium"/>
            <person name="Clark A.G."/>
            <person name="Eisen M.B."/>
            <person name="Smith D.R."/>
            <person name="Bergman C.M."/>
            <person name="Oliver B."/>
            <person name="Markow T.A."/>
            <person name="Kaufman T.C."/>
            <person name="Kellis M."/>
            <person name="Gelbart W."/>
            <person name="Iyer V.N."/>
            <person name="Pollard D.A."/>
            <person name="Sackton T.B."/>
            <person name="Larracuente A.M."/>
            <person name="Singh N.D."/>
            <person name="Abad J.P."/>
            <person name="Abt D.N."/>
            <person name="Adryan B."/>
            <person name="Aguade M."/>
            <person name="Akashi H."/>
            <person name="Anderson W.W."/>
            <person name="Aquadro C.F."/>
            <person name="Ardell D.H."/>
            <person name="Arguello R."/>
            <person name="Artieri C.G."/>
            <person name="Barbash D.A."/>
            <person name="Barker D."/>
            <person name="Barsanti P."/>
            <person name="Batterham P."/>
            <person name="Batzoglou S."/>
            <person name="Begun D."/>
            <person name="Bhutkar A."/>
            <person name="Blanco E."/>
            <person name="Bosak S.A."/>
            <person name="Bradley R.K."/>
            <person name="Brand A.D."/>
            <person name="Brent M.R."/>
            <person name="Brooks A.N."/>
            <person name="Brown R.H."/>
            <person name="Butlin R.K."/>
            <person name="Caggese C."/>
            <person name="Calvi B.R."/>
            <person name="Bernardo de Carvalho A."/>
            <person name="Caspi A."/>
            <person name="Castrezana S."/>
            <person name="Celniker S.E."/>
            <person name="Chang J.L."/>
            <person name="Chapple C."/>
            <person name="Chatterji S."/>
            <person name="Chinwalla A."/>
            <person name="Civetta A."/>
            <person name="Clifton S.W."/>
            <person name="Comeron J.M."/>
            <person name="Costello J.C."/>
            <person name="Coyne J.A."/>
            <person name="Daub J."/>
            <person name="David R.G."/>
            <person name="Delcher A.L."/>
            <person name="Delehaunty K."/>
            <person name="Do C.B."/>
            <person name="Ebling H."/>
            <person name="Edwards K."/>
            <person name="Eickbush T."/>
            <person name="Evans J.D."/>
            <person name="Filipski A."/>
            <person name="Findeiss S."/>
            <person name="Freyhult E."/>
            <person name="Fulton L."/>
            <person name="Fulton R."/>
            <person name="Garcia A.C."/>
            <person name="Gardiner A."/>
            <person name="Garfield D.A."/>
            <person name="Garvin B.E."/>
            <person name="Gibson G."/>
            <person name="Gilbert D."/>
            <person name="Gnerre S."/>
            <person name="Godfrey J."/>
            <person name="Good R."/>
            <person name="Gotea V."/>
            <person name="Gravely B."/>
            <person name="Greenberg A.J."/>
            <person name="Griffiths-Jones S."/>
            <person name="Gross S."/>
            <person name="Guigo R."/>
            <person name="Gustafson E.A."/>
            <person name="Haerty W."/>
            <person name="Hahn M.W."/>
            <person name="Halligan D.L."/>
            <person name="Halpern A.L."/>
            <person name="Halter G.M."/>
            <person name="Han M.V."/>
            <person name="Heger A."/>
            <person name="Hillier L."/>
            <person name="Hinrichs A.S."/>
            <person name="Holmes I."/>
            <person name="Hoskins R.A."/>
            <person name="Hubisz M.J."/>
            <person name="Hultmark D."/>
            <person name="Huntley M.A."/>
            <person name="Jaffe D.B."/>
            <person name="Jagadeeshan S."/>
            <person name="Jeck W.R."/>
            <person name="Johnson J."/>
            <person name="Jones C.D."/>
            <person name="Jordan W.C."/>
            <person name="Karpen G.H."/>
            <person name="Kataoka E."/>
            <person name="Keightley P.D."/>
            <person name="Kheradpour P."/>
            <person name="Kirkness E.F."/>
            <person name="Koerich L.B."/>
            <person name="Kristiansen K."/>
            <person name="Kudrna D."/>
            <person name="Kulathinal R.J."/>
            <person name="Kumar S."/>
            <person name="Kwok R."/>
            <person name="Lander E."/>
            <person name="Langley C.H."/>
            <person name="Lapoint R."/>
            <person name="Lazzaro B.P."/>
            <person name="Lee S.J."/>
            <person name="Levesque L."/>
            <person name="Li R."/>
            <person name="Lin C.F."/>
            <person name="Lin M.F."/>
            <person name="Lindblad-Toh K."/>
            <person name="Llopart A."/>
            <person name="Long M."/>
            <person name="Low L."/>
            <person name="Lozovsky E."/>
            <person name="Lu J."/>
            <person name="Luo M."/>
            <person name="Machado C.A."/>
            <person name="Makalowski W."/>
            <person name="Marzo M."/>
            <person name="Matsuda M."/>
            <person name="Matzkin L."/>
            <person name="McAllister B."/>
            <person name="McBride C.S."/>
            <person name="McKernan B."/>
            <person name="McKernan K."/>
            <person name="Mendez-Lago M."/>
            <person name="Minx P."/>
            <person name="Mollenhauer M.U."/>
            <person name="Montooth K."/>
            <person name="Mount S.M."/>
            <person name="Mu X."/>
            <person name="Myers E."/>
            <person name="Negre B."/>
            <person name="Newfeld S."/>
            <person name="Nielsen R."/>
            <person name="Noor M.A."/>
            <person name="O'Grady P."/>
            <person name="Pachter L."/>
            <person name="Papaceit M."/>
            <person name="Parisi M.J."/>
            <person name="Parisi M."/>
            <person name="Parts L."/>
            <person name="Pedersen J.S."/>
            <person name="Pesole G."/>
            <person name="Phillippy A.M."/>
            <person name="Ponting C.P."/>
            <person name="Pop M."/>
            <person name="Porcelli D."/>
            <person name="Powell J.R."/>
            <person name="Prohaska S."/>
            <person name="Pruitt K."/>
            <person name="Puig M."/>
            <person name="Quesneville H."/>
            <person name="Ram K.R."/>
            <person name="Rand D."/>
            <person name="Rasmussen M.D."/>
            <person name="Reed L.K."/>
            <person name="Reenan R."/>
            <person name="Reily A."/>
            <person name="Remington K.A."/>
            <person name="Rieger T.T."/>
            <person name="Ritchie M.G."/>
            <person name="Robin C."/>
            <person name="Rogers Y.H."/>
            <person name="Rohde C."/>
            <person name="Rozas J."/>
            <person name="Rubenfield M.J."/>
            <person name="Ruiz A."/>
            <person name="Russo S."/>
            <person name="Salzberg S.L."/>
            <person name="Sanchez-Gracia A."/>
            <person name="Saranga D.J."/>
            <person name="Sato H."/>
            <person name="Schaeffer S.W."/>
            <person name="Schatz M.C."/>
            <person name="Schlenke T."/>
            <person name="Schwartz R."/>
            <person name="Segarra C."/>
            <person name="Singh R.S."/>
            <person name="Sirot L."/>
            <person name="Sirota M."/>
            <person name="Sisneros N.B."/>
            <person name="Smith C.D."/>
            <person name="Smith T.F."/>
            <person name="Spieth J."/>
            <person name="Stage D.E."/>
            <person name="Stark A."/>
            <person name="Stephan W."/>
            <person name="Strausberg R.L."/>
            <person name="Strempel S."/>
            <person name="Sturgill D."/>
            <person name="Sutton G."/>
            <person name="Sutton G.G."/>
            <person name="Tao W."/>
            <person name="Teichmann S."/>
            <person name="Tobari Y.N."/>
            <person name="Tomimura Y."/>
            <person name="Tsolas J.M."/>
            <person name="Valente V.L."/>
            <person name="Venter E."/>
            <person name="Venter J.C."/>
            <person name="Vicario S."/>
            <person name="Vieira F.G."/>
            <person name="Vilella A.J."/>
            <person name="Villasante A."/>
            <person name="Walenz B."/>
            <person name="Wang J."/>
            <person name="Wasserman M."/>
            <person name="Watts T."/>
            <person name="Wilson D."/>
            <person name="Wilson R.K."/>
            <person name="Wing R.A."/>
            <person name="Wolfner M.F."/>
            <person name="Wong A."/>
            <person name="Wong G.K."/>
            <person name="Wu C.I."/>
            <person name="Wu G."/>
            <person name="Yamamoto D."/>
            <person name="Yang H.P."/>
            <person name="Yang S.P."/>
            <person name="Yorke J.A."/>
            <person name="Yoshida K."/>
            <person name="Zdobnov E."/>
            <person name="Zhang P."/>
            <person name="Zhang Y."/>
            <person name="Zimin A.V."/>
            <person name="Baldwin J."/>
            <person name="Abdouelleil A."/>
            <person name="Abdulkadir J."/>
            <person name="Abebe A."/>
            <person name="Abera B."/>
            <person name="Abreu J."/>
            <person name="Acer S.C."/>
            <person name="Aftuck L."/>
            <person name="Alexander A."/>
            <person name="An P."/>
            <person name="Anderson E."/>
            <person name="Anderson S."/>
            <person name="Arachi H."/>
            <person name="Azer M."/>
            <person name="Bachantsang P."/>
            <person name="Barry A."/>
            <person name="Bayul T."/>
            <person name="Berlin A."/>
            <person name="Bessette D."/>
            <person name="Bloom T."/>
            <person name="Blye J."/>
            <person name="Boguslavskiy L."/>
            <person name="Bonnet C."/>
            <person name="Boukhgalter B."/>
            <person name="Bourzgui I."/>
            <person name="Brown A."/>
            <person name="Cahill P."/>
            <person name="Channer S."/>
            <person name="Cheshatsang Y."/>
            <person name="Chuda L."/>
            <person name="Citroen M."/>
            <person name="Collymore A."/>
            <person name="Cooke P."/>
            <person name="Costello M."/>
            <person name="D'Aco K."/>
            <person name="Daza R."/>
            <person name="De Haan G."/>
            <person name="DeGray S."/>
            <person name="DeMaso C."/>
            <person name="Dhargay N."/>
            <person name="Dooley K."/>
            <person name="Dooley E."/>
            <person name="Doricent M."/>
            <person name="Dorje P."/>
            <person name="Dorjee K."/>
            <person name="Dupes A."/>
            <person name="Elong R."/>
            <person name="Falk J."/>
            <person name="Farina A."/>
            <person name="Faro S."/>
            <person name="Ferguson D."/>
            <person name="Fisher S."/>
            <person name="Foley C.D."/>
            <person name="Franke A."/>
            <person name="Friedrich D."/>
            <person name="Gadbois L."/>
            <person name="Gearin G."/>
            <person name="Gearin C.R."/>
            <person name="Giannoukos G."/>
            <person name="Goode T."/>
            <person name="Graham J."/>
            <person name="Grandbois E."/>
            <person name="Grewal S."/>
            <person name="Gyaltsen K."/>
            <person name="Hafez N."/>
            <person name="Hagos B."/>
            <person name="Hall J."/>
            <person name="Henson C."/>
            <person name="Hollinger A."/>
            <person name="Honan T."/>
            <person name="Huard M.D."/>
            <person name="Hughes L."/>
            <person name="Hurhula B."/>
            <person name="Husby M.E."/>
            <person name="Kamat A."/>
            <person name="Kanga B."/>
            <person name="Kashin S."/>
            <person name="Khazanovich D."/>
            <person name="Kisner P."/>
            <person name="Lance K."/>
            <person name="Lara M."/>
            <person name="Lee W."/>
            <person name="Lennon N."/>
            <person name="Letendre F."/>
            <person name="LeVine R."/>
            <person name="Lipovsky A."/>
            <person name="Liu X."/>
            <person name="Liu J."/>
            <person name="Liu S."/>
            <person name="Lokyitsang T."/>
            <person name="Lokyitsang Y."/>
            <person name="Lubonja R."/>
            <person name="Lui A."/>
            <person name="MacDonald P."/>
            <person name="Magnisalis V."/>
            <person name="Maru K."/>
            <person name="Matthews C."/>
            <person name="McCusker W."/>
            <person name="McDonough S."/>
            <person name="Mehta T."/>
            <person name="Meldrim J."/>
            <person name="Meneus L."/>
            <person name="Mihai O."/>
            <person name="Mihalev A."/>
            <person name="Mihova T."/>
            <person name="Mittelman R."/>
            <person name="Mlenga V."/>
            <person name="Montmayeur A."/>
            <person name="Mulrain L."/>
            <person name="Navidi A."/>
            <person name="Naylor J."/>
            <person name="Negash T."/>
            <person name="Nguyen T."/>
            <person name="Nguyen N."/>
            <person name="Nicol R."/>
            <person name="Norbu C."/>
            <person name="Norbu N."/>
            <person name="Novod N."/>
            <person name="O'Neill B."/>
            <person name="Osman S."/>
            <person name="Markiewicz E."/>
            <person name="Oyono O.L."/>
            <person name="Patti C."/>
            <person name="Phunkhang P."/>
            <person name="Pierre F."/>
            <person name="Priest M."/>
            <person name="Raghuraman S."/>
            <person name="Rege F."/>
            <person name="Reyes R."/>
            <person name="Rise C."/>
            <person name="Rogov P."/>
            <person name="Ross K."/>
            <person name="Ryan E."/>
            <person name="Settipalli S."/>
            <person name="Shea T."/>
            <person name="Sherpa N."/>
            <person name="Shi L."/>
            <person name="Shih D."/>
            <person name="Sparrow T."/>
            <person name="Spaulding J."/>
            <person name="Stalker J."/>
            <person name="Stange-Thomann N."/>
            <person name="Stavropoulos S."/>
            <person name="Stone C."/>
            <person name="Strader C."/>
            <person name="Tesfaye S."/>
            <person name="Thomson T."/>
            <person name="Thoulutsang Y."/>
            <person name="Thoulutsang D."/>
            <person name="Topham K."/>
            <person name="Topping I."/>
            <person name="Tsamla T."/>
            <person name="Vassiliev H."/>
            <person name="Vo A."/>
            <person name="Wangchuk T."/>
            <person name="Wangdi T."/>
            <person name="Weiand M."/>
            <person name="Wilkinson J."/>
            <person name="Wilson A."/>
            <person name="Yadav S."/>
            <person name="Young G."/>
            <person name="Yu Q."/>
            <person name="Zembek L."/>
            <person name="Zhong D."/>
            <person name="Zimmer A."/>
            <person name="Zwirko Z."/>
            <person name="Jaffe D.B."/>
            <person name="Alvarez P."/>
            <person name="Brockman W."/>
            <person name="Butler J."/>
            <person name="Chin C."/>
            <person name="Gnerre S."/>
            <person name="Grabherr M."/>
            <person name="Kleber M."/>
            <person name="Mauceli E."/>
            <person name="MacCallum I."/>
        </authorList>
    </citation>
    <scope>NUCLEOTIDE SEQUENCE [LARGE SCALE GENOMIC DNA]</scope>
    <source>
        <strain evidence="3">Tucson 15287-2541.00</strain>
    </source>
</reference>
<sequence length="422" mass="49076">MAPNNNSDSSKPANPNEFLAIPKWINEDYFRPIIEKDVPDFMSFKNFNPIAATQPGENYTSIMVRVVIDIELKDGSEKQISYILKTMLDSDKGGALVSSMNLFPKEMQMYQVHIPNYNRLYKDAGVDIELAPKCVHIEQTPECITLVLEDLKRQNFHNIDRLQGLDMPHMRRVLRKMAEFHAASVVNYEQNGPYEQMYLDSFYAESNRPIFETIGNMRMQQYFRAMREWQMPDVEKYIAMAPNPTEYFDRGLALNAVDENEFNVLNHGDLWCNNIMFSDDGPEERTIFVDLQVGKWGSPVQDLWYMITTSAALDIKVKEFDHFIRIYHDRLVECLKLLKYSKHVPTLRELHSTMNKYGDWGTLTANSVMVAILMPSDKDSSIDMMMTPGPEGDAFRYKTFINPYYVKAMRQLYPFFENKGLL</sequence>
<evidence type="ECO:0000259" key="1">
    <source>
        <dbReference type="SMART" id="SM00587"/>
    </source>
</evidence>
<dbReference type="PhylomeDB" id="B4JFP6"/>
<dbReference type="OrthoDB" id="191037at2759"/>
<keyword evidence="3" id="KW-1185">Reference proteome</keyword>